<dbReference type="GO" id="GO:0005506">
    <property type="term" value="F:iron ion binding"/>
    <property type="evidence" value="ECO:0007669"/>
    <property type="project" value="InterPro"/>
</dbReference>
<protein>
    <submittedName>
        <fullName evidence="8">Cytochrome P450</fullName>
    </submittedName>
</protein>
<dbReference type="AlphaFoldDB" id="A0A7C8MHI4"/>
<evidence type="ECO:0000256" key="2">
    <source>
        <dbReference type="ARBA" id="ARBA00004685"/>
    </source>
</evidence>
<dbReference type="SUPFAM" id="SSF48264">
    <property type="entry name" value="Cytochrome P450"/>
    <property type="match status" value="1"/>
</dbReference>
<name>A0A7C8MHI4_9PLEO</name>
<comment type="caution">
    <text evidence="8">The sequence shown here is derived from an EMBL/GenBank/DDBJ whole genome shotgun (WGS) entry which is preliminary data.</text>
</comment>
<reference evidence="8 9" key="1">
    <citation type="submission" date="2020-01" db="EMBL/GenBank/DDBJ databases">
        <authorList>
            <consortium name="DOE Joint Genome Institute"/>
            <person name="Haridas S."/>
            <person name="Albert R."/>
            <person name="Binder M."/>
            <person name="Bloem J."/>
            <person name="Labutti K."/>
            <person name="Salamov A."/>
            <person name="Andreopoulos B."/>
            <person name="Baker S.E."/>
            <person name="Barry K."/>
            <person name="Bills G."/>
            <person name="Bluhm B.H."/>
            <person name="Cannon C."/>
            <person name="Castanera R."/>
            <person name="Culley D.E."/>
            <person name="Daum C."/>
            <person name="Ezra D."/>
            <person name="Gonzalez J.B."/>
            <person name="Henrissat B."/>
            <person name="Kuo A."/>
            <person name="Liang C."/>
            <person name="Lipzen A."/>
            <person name="Lutzoni F."/>
            <person name="Magnuson J."/>
            <person name="Mondo S."/>
            <person name="Nolan M."/>
            <person name="Ohm R."/>
            <person name="Pangilinan J."/>
            <person name="Park H.-J.H."/>
            <person name="Ramirez L."/>
            <person name="Alfaro M."/>
            <person name="Sun H."/>
            <person name="Tritt A."/>
            <person name="Yoshinaga Y."/>
            <person name="Zwiers L.-H.L."/>
            <person name="Turgeon B.G."/>
            <person name="Goodwin S.B."/>
            <person name="Spatafora J.W."/>
            <person name="Crous P.W."/>
            <person name="Grigoriev I.V."/>
        </authorList>
    </citation>
    <scope>NUCLEOTIDE SEQUENCE [LARGE SCALE GENOMIC DNA]</scope>
    <source>
        <strain evidence="8 9">CBS 611.86</strain>
    </source>
</reference>
<comment type="similarity">
    <text evidence="3">Belongs to the cytochrome P450 family.</text>
</comment>
<evidence type="ECO:0000313" key="8">
    <source>
        <dbReference type="EMBL" id="KAF2877679.1"/>
    </source>
</evidence>
<evidence type="ECO:0000256" key="5">
    <source>
        <dbReference type="ARBA" id="ARBA00023002"/>
    </source>
</evidence>
<proteinExistence type="inferred from homology"/>
<feature type="binding site" description="axial binding residue" evidence="7">
    <location>
        <position position="203"/>
    </location>
    <ligand>
        <name>heme</name>
        <dbReference type="ChEBI" id="CHEBI:30413"/>
    </ligand>
    <ligandPart>
        <name>Fe</name>
        <dbReference type="ChEBI" id="CHEBI:18248"/>
    </ligandPart>
</feature>
<keyword evidence="4 7" id="KW-0479">Metal-binding</keyword>
<comment type="pathway">
    <text evidence="2">Mycotoxin biosynthesis.</text>
</comment>
<keyword evidence="5" id="KW-0560">Oxidoreductase</keyword>
<dbReference type="CDD" id="cd11041">
    <property type="entry name" value="CYP503A1-like"/>
    <property type="match status" value="1"/>
</dbReference>
<gene>
    <name evidence="8" type="ORF">BDV95DRAFT_559809</name>
</gene>
<dbReference type="OrthoDB" id="1844152at2759"/>
<sequence>MKRIADFAIPSLKIRKNTKNPAPANTSLEFMLDKAQTEQERDPRFLAKLQSALNAGGVHPTAILVVNTLLDLAKHPKYQEKLREEIRQKNVEVSGNWDQHAFDTLYKLDSALKESLRFNPATLTAYSRELLMDCELSSGLRLRKGQLICVPSCSKQKDENIFAEPDKYDALRSYNEDANMHRARPFKSLDEHAHRWGAGRSACPGRFMANIIVTVILVRLLDEYDFQLAPSRGRPDSTMTHEFIWLTLGARLMVKRRVKNSGIVYGTVAQI</sequence>
<evidence type="ECO:0000256" key="3">
    <source>
        <dbReference type="ARBA" id="ARBA00010617"/>
    </source>
</evidence>
<evidence type="ECO:0000256" key="1">
    <source>
        <dbReference type="ARBA" id="ARBA00001971"/>
    </source>
</evidence>
<dbReference type="InterPro" id="IPR002403">
    <property type="entry name" value="Cyt_P450_E_grp-IV"/>
</dbReference>
<dbReference type="GO" id="GO:0004497">
    <property type="term" value="F:monooxygenase activity"/>
    <property type="evidence" value="ECO:0007669"/>
    <property type="project" value="InterPro"/>
</dbReference>
<dbReference type="Gene3D" id="1.10.630.10">
    <property type="entry name" value="Cytochrome P450"/>
    <property type="match status" value="1"/>
</dbReference>
<keyword evidence="6 7" id="KW-0408">Iron</keyword>
<evidence type="ECO:0000256" key="7">
    <source>
        <dbReference type="PIRSR" id="PIRSR602403-1"/>
    </source>
</evidence>
<dbReference type="GO" id="GO:0016705">
    <property type="term" value="F:oxidoreductase activity, acting on paired donors, with incorporation or reduction of molecular oxygen"/>
    <property type="evidence" value="ECO:0007669"/>
    <property type="project" value="InterPro"/>
</dbReference>
<dbReference type="PRINTS" id="PR00385">
    <property type="entry name" value="P450"/>
</dbReference>
<evidence type="ECO:0000256" key="4">
    <source>
        <dbReference type="ARBA" id="ARBA00022723"/>
    </source>
</evidence>
<dbReference type="PANTHER" id="PTHR46206:SF4">
    <property type="entry name" value="P450, PUTATIVE (EUROFUNG)-RELATED"/>
    <property type="match status" value="1"/>
</dbReference>
<dbReference type="EMBL" id="JAADJZ010000002">
    <property type="protein sequence ID" value="KAF2877679.1"/>
    <property type="molecule type" value="Genomic_DNA"/>
</dbReference>
<dbReference type="PANTHER" id="PTHR46206">
    <property type="entry name" value="CYTOCHROME P450"/>
    <property type="match status" value="1"/>
</dbReference>
<dbReference type="Proteomes" id="UP000481861">
    <property type="component" value="Unassembled WGS sequence"/>
</dbReference>
<dbReference type="InterPro" id="IPR036396">
    <property type="entry name" value="Cyt_P450_sf"/>
</dbReference>
<keyword evidence="9" id="KW-1185">Reference proteome</keyword>
<dbReference type="Pfam" id="PF00067">
    <property type="entry name" value="p450"/>
    <property type="match status" value="1"/>
</dbReference>
<comment type="cofactor">
    <cofactor evidence="1 7">
        <name>heme</name>
        <dbReference type="ChEBI" id="CHEBI:30413"/>
    </cofactor>
</comment>
<dbReference type="InterPro" id="IPR001128">
    <property type="entry name" value="Cyt_P450"/>
</dbReference>
<organism evidence="8 9">
    <name type="scientific">Massariosphaeria phaeospora</name>
    <dbReference type="NCBI Taxonomy" id="100035"/>
    <lineage>
        <taxon>Eukaryota</taxon>
        <taxon>Fungi</taxon>
        <taxon>Dikarya</taxon>
        <taxon>Ascomycota</taxon>
        <taxon>Pezizomycotina</taxon>
        <taxon>Dothideomycetes</taxon>
        <taxon>Pleosporomycetidae</taxon>
        <taxon>Pleosporales</taxon>
        <taxon>Pleosporales incertae sedis</taxon>
        <taxon>Massariosphaeria</taxon>
    </lineage>
</organism>
<dbReference type="PRINTS" id="PR00465">
    <property type="entry name" value="EP450IV"/>
</dbReference>
<accession>A0A7C8MHI4</accession>
<dbReference type="GO" id="GO:0020037">
    <property type="term" value="F:heme binding"/>
    <property type="evidence" value="ECO:0007669"/>
    <property type="project" value="InterPro"/>
</dbReference>
<evidence type="ECO:0000256" key="6">
    <source>
        <dbReference type="ARBA" id="ARBA00023004"/>
    </source>
</evidence>
<evidence type="ECO:0000313" key="9">
    <source>
        <dbReference type="Proteomes" id="UP000481861"/>
    </source>
</evidence>
<keyword evidence="7" id="KW-0349">Heme</keyword>